<comment type="similarity">
    <text evidence="1">Belongs to the peptidase M13 family.</text>
</comment>
<evidence type="ECO:0000313" key="3">
    <source>
        <dbReference type="EMBL" id="KFM59296.1"/>
    </source>
</evidence>
<dbReference type="InterPro" id="IPR000718">
    <property type="entry name" value="Peptidase_M13"/>
</dbReference>
<dbReference type="Pfam" id="PF05649">
    <property type="entry name" value="Peptidase_M13_N"/>
    <property type="match status" value="1"/>
</dbReference>
<feature type="non-terminal residue" evidence="3">
    <location>
        <position position="190"/>
    </location>
</feature>
<dbReference type="InterPro" id="IPR008753">
    <property type="entry name" value="Peptidase_M13_N"/>
</dbReference>
<keyword evidence="4" id="KW-1185">Reference proteome</keyword>
<dbReference type="SUPFAM" id="SSF55486">
    <property type="entry name" value="Metalloproteases ('zincins'), catalytic domain"/>
    <property type="match status" value="1"/>
</dbReference>
<evidence type="ECO:0000259" key="2">
    <source>
        <dbReference type="Pfam" id="PF05649"/>
    </source>
</evidence>
<evidence type="ECO:0000313" key="4">
    <source>
        <dbReference type="Proteomes" id="UP000054359"/>
    </source>
</evidence>
<organism evidence="3 4">
    <name type="scientific">Stegodyphus mimosarum</name>
    <name type="common">African social velvet spider</name>
    <dbReference type="NCBI Taxonomy" id="407821"/>
    <lineage>
        <taxon>Eukaryota</taxon>
        <taxon>Metazoa</taxon>
        <taxon>Ecdysozoa</taxon>
        <taxon>Arthropoda</taxon>
        <taxon>Chelicerata</taxon>
        <taxon>Arachnida</taxon>
        <taxon>Araneae</taxon>
        <taxon>Araneomorphae</taxon>
        <taxon>Entelegynae</taxon>
        <taxon>Eresoidea</taxon>
        <taxon>Eresidae</taxon>
        <taxon>Stegodyphus</taxon>
    </lineage>
</organism>
<evidence type="ECO:0000256" key="1">
    <source>
        <dbReference type="ARBA" id="ARBA00007357"/>
    </source>
</evidence>
<dbReference type="GO" id="GO:0004222">
    <property type="term" value="F:metalloendopeptidase activity"/>
    <property type="evidence" value="ECO:0007669"/>
    <property type="project" value="InterPro"/>
</dbReference>
<proteinExistence type="inferred from homology"/>
<protein>
    <submittedName>
        <fullName evidence="3">Putative zinc metalloproteinase</fullName>
    </submittedName>
</protein>
<gene>
    <name evidence="3" type="ORF">X975_02249</name>
</gene>
<feature type="domain" description="Peptidase M13 N-terminal" evidence="2">
    <location>
        <begin position="45"/>
        <end position="190"/>
    </location>
</feature>
<reference evidence="3 4" key="1">
    <citation type="submission" date="2013-11" db="EMBL/GenBank/DDBJ databases">
        <title>Genome sequencing of Stegodyphus mimosarum.</title>
        <authorList>
            <person name="Bechsgaard J."/>
        </authorList>
    </citation>
    <scope>NUCLEOTIDE SEQUENCE [LARGE SCALE GENOMIC DNA]</scope>
</reference>
<dbReference type="Proteomes" id="UP000054359">
    <property type="component" value="Unassembled WGS sequence"/>
</dbReference>
<dbReference type="GO" id="GO:0006508">
    <property type="term" value="P:proteolysis"/>
    <property type="evidence" value="ECO:0007669"/>
    <property type="project" value="InterPro"/>
</dbReference>
<dbReference type="EMBL" id="KK113083">
    <property type="protein sequence ID" value="KFM59296.1"/>
    <property type="molecule type" value="Genomic_DNA"/>
</dbReference>
<accession>A0A087T2F7</accession>
<sequence length="190" mass="22272">MIAEKILLISSRKIPYDIDRCTSSECVDAVLFGRNMTRAKAVFIYKIKVLYDTCMDEQSIEKEGSKPLKNILKELGGWPLLEDTDWNEKAFDWVKTLIRFRELGYSHSILFEVSVTDDPWDSSATIIKLDQPLFGTDRKELLANEVFTKPYAELMKEVVYYFRFEDRSTVEIDRVRNEMENMLKFENILA</sequence>
<dbReference type="PROSITE" id="PS51885">
    <property type="entry name" value="NEPRILYSIN"/>
    <property type="match status" value="1"/>
</dbReference>
<dbReference type="OrthoDB" id="6475849at2759"/>
<name>A0A087T2F7_STEMI</name>
<dbReference type="AlphaFoldDB" id="A0A087T2F7"/>
<dbReference type="Gene3D" id="1.10.1380.10">
    <property type="entry name" value="Neutral endopeptidase , domain2"/>
    <property type="match status" value="1"/>
</dbReference>
<dbReference type="InterPro" id="IPR042089">
    <property type="entry name" value="Peptidase_M13_dom_2"/>
</dbReference>